<dbReference type="Proteomes" id="UP000245368">
    <property type="component" value="Chromosome"/>
</dbReference>
<gene>
    <name evidence="1" type="ORF">DKM44_14015</name>
</gene>
<dbReference type="KEGG" id="dez:DKM44_14015"/>
<protein>
    <submittedName>
        <fullName evidence="1">Uncharacterized protein</fullName>
    </submittedName>
</protein>
<dbReference type="EMBL" id="CP029494">
    <property type="protein sequence ID" value="AWN24207.1"/>
    <property type="molecule type" value="Genomic_DNA"/>
</dbReference>
<reference evidence="1 2" key="1">
    <citation type="submission" date="2018-05" db="EMBL/GenBank/DDBJ databases">
        <title>Complete Genome Sequence of Deinococcus sp. strain 17bor-2.</title>
        <authorList>
            <person name="Srinivasan S."/>
        </authorList>
    </citation>
    <scope>NUCLEOTIDE SEQUENCE [LARGE SCALE GENOMIC DNA]</scope>
    <source>
        <strain evidence="1 2">17bor-2</strain>
    </source>
</reference>
<proteinExistence type="predicted"/>
<accession>A0A2Z3JGC8</accession>
<organism evidence="1 2">
    <name type="scientific">Deinococcus irradiatisoli</name>
    <dbReference type="NCBI Taxonomy" id="2202254"/>
    <lineage>
        <taxon>Bacteria</taxon>
        <taxon>Thermotogati</taxon>
        <taxon>Deinococcota</taxon>
        <taxon>Deinococci</taxon>
        <taxon>Deinococcales</taxon>
        <taxon>Deinococcaceae</taxon>
        <taxon>Deinococcus</taxon>
    </lineage>
</organism>
<sequence length="141" mass="16045">MACRAAGISDVTILRWRQRFPAFDQAVSDFLVHVREQRVVDSLYQLTQKATEDPKFASAGGRAGEFLLKAWNPNLFGEKITTSTTININHSVEIINSHRDELRAAQEARLHRITERKQPGALNEPVIDAEFVRMEKRDGEK</sequence>
<evidence type="ECO:0000313" key="2">
    <source>
        <dbReference type="Proteomes" id="UP000245368"/>
    </source>
</evidence>
<evidence type="ECO:0000313" key="1">
    <source>
        <dbReference type="EMBL" id="AWN24207.1"/>
    </source>
</evidence>
<keyword evidence="2" id="KW-1185">Reference proteome</keyword>
<name>A0A2Z3JGC8_9DEIO</name>
<dbReference type="AlphaFoldDB" id="A0A2Z3JGC8"/>